<dbReference type="Proteomes" id="UP000236291">
    <property type="component" value="Unassembled WGS sequence"/>
</dbReference>
<evidence type="ECO:0000313" key="2">
    <source>
        <dbReference type="Proteomes" id="UP000236291"/>
    </source>
</evidence>
<reference evidence="1 2" key="1">
    <citation type="journal article" date="2014" name="Am. J. Bot.">
        <title>Genome assembly and annotation for red clover (Trifolium pratense; Fabaceae).</title>
        <authorList>
            <person name="Istvanek J."/>
            <person name="Jaros M."/>
            <person name="Krenek A."/>
            <person name="Repkova J."/>
        </authorList>
    </citation>
    <scope>NUCLEOTIDE SEQUENCE [LARGE SCALE GENOMIC DNA]</scope>
    <source>
        <strain evidence="2">cv. Tatra</strain>
        <tissue evidence="1">Young leaves</tissue>
    </source>
</reference>
<name>A0A2K3MW67_TRIPR</name>
<proteinExistence type="predicted"/>
<evidence type="ECO:0000313" key="1">
    <source>
        <dbReference type="EMBL" id="PNX95051.1"/>
    </source>
</evidence>
<comment type="caution">
    <text evidence="1">The sequence shown here is derived from an EMBL/GenBank/DDBJ whole genome shotgun (WGS) entry which is preliminary data.</text>
</comment>
<accession>A0A2K3MW67</accession>
<gene>
    <name evidence="1" type="ORF">L195_g018233</name>
</gene>
<organism evidence="1 2">
    <name type="scientific">Trifolium pratense</name>
    <name type="common">Red clover</name>
    <dbReference type="NCBI Taxonomy" id="57577"/>
    <lineage>
        <taxon>Eukaryota</taxon>
        <taxon>Viridiplantae</taxon>
        <taxon>Streptophyta</taxon>
        <taxon>Embryophyta</taxon>
        <taxon>Tracheophyta</taxon>
        <taxon>Spermatophyta</taxon>
        <taxon>Magnoliopsida</taxon>
        <taxon>eudicotyledons</taxon>
        <taxon>Gunneridae</taxon>
        <taxon>Pentapetalae</taxon>
        <taxon>rosids</taxon>
        <taxon>fabids</taxon>
        <taxon>Fabales</taxon>
        <taxon>Fabaceae</taxon>
        <taxon>Papilionoideae</taxon>
        <taxon>50 kb inversion clade</taxon>
        <taxon>NPAAA clade</taxon>
        <taxon>Hologalegina</taxon>
        <taxon>IRL clade</taxon>
        <taxon>Trifolieae</taxon>
        <taxon>Trifolium</taxon>
    </lineage>
</organism>
<sequence length="92" mass="10113">MSALAWRFVQNRLPTQENLQDGGVGLNSSTLCVGGHGKLESAKIVVWKEALKWLVVSVALTEGGVEHLCLFKVAWIEISGHREQTPTYPLVL</sequence>
<dbReference type="AlphaFoldDB" id="A0A2K3MW67"/>
<reference evidence="1 2" key="2">
    <citation type="journal article" date="2017" name="Front. Plant Sci.">
        <title>Gene Classification and Mining of Molecular Markers Useful in Red Clover (Trifolium pratense) Breeding.</title>
        <authorList>
            <person name="Istvanek J."/>
            <person name="Dluhosova J."/>
            <person name="Dluhos P."/>
            <person name="Patkova L."/>
            <person name="Nedelnik J."/>
            <person name="Repkova J."/>
        </authorList>
    </citation>
    <scope>NUCLEOTIDE SEQUENCE [LARGE SCALE GENOMIC DNA]</scope>
    <source>
        <strain evidence="2">cv. Tatra</strain>
        <tissue evidence="1">Young leaves</tissue>
    </source>
</reference>
<protein>
    <recommendedName>
        <fullName evidence="3">Reverse transcriptase zinc-binding domain-containing protein</fullName>
    </recommendedName>
</protein>
<evidence type="ECO:0008006" key="3">
    <source>
        <dbReference type="Google" id="ProtNLM"/>
    </source>
</evidence>
<dbReference type="EMBL" id="ASHM01013082">
    <property type="protein sequence ID" value="PNX95051.1"/>
    <property type="molecule type" value="Genomic_DNA"/>
</dbReference>